<reference evidence="2 3" key="1">
    <citation type="journal article" date="2014" name="Science">
        <title>Plant genetics. Early allopolyploid evolution in the post-Neolithic Brassica napus oilseed genome.</title>
        <authorList>
            <person name="Chalhoub B."/>
            <person name="Denoeud F."/>
            <person name="Liu S."/>
            <person name="Parkin I.A."/>
            <person name="Tang H."/>
            <person name="Wang X."/>
            <person name="Chiquet J."/>
            <person name="Belcram H."/>
            <person name="Tong C."/>
            <person name="Samans B."/>
            <person name="Correa M."/>
            <person name="Da Silva C."/>
            <person name="Just J."/>
            <person name="Falentin C."/>
            <person name="Koh C.S."/>
            <person name="Le Clainche I."/>
            <person name="Bernard M."/>
            <person name="Bento P."/>
            <person name="Noel B."/>
            <person name="Labadie K."/>
            <person name="Alberti A."/>
            <person name="Charles M."/>
            <person name="Arnaud D."/>
            <person name="Guo H."/>
            <person name="Daviaud C."/>
            <person name="Alamery S."/>
            <person name="Jabbari K."/>
            <person name="Zhao M."/>
            <person name="Edger P.P."/>
            <person name="Chelaifa H."/>
            <person name="Tack D."/>
            <person name="Lassalle G."/>
            <person name="Mestiri I."/>
            <person name="Schnel N."/>
            <person name="Le Paslier M.C."/>
            <person name="Fan G."/>
            <person name="Renault V."/>
            <person name="Bayer P.E."/>
            <person name="Golicz A.A."/>
            <person name="Manoli S."/>
            <person name="Lee T.H."/>
            <person name="Thi V.H."/>
            <person name="Chalabi S."/>
            <person name="Hu Q."/>
            <person name="Fan C."/>
            <person name="Tollenaere R."/>
            <person name="Lu Y."/>
            <person name="Battail C."/>
            <person name="Shen J."/>
            <person name="Sidebottom C.H."/>
            <person name="Wang X."/>
            <person name="Canaguier A."/>
            <person name="Chauveau A."/>
            <person name="Berard A."/>
            <person name="Deniot G."/>
            <person name="Guan M."/>
            <person name="Liu Z."/>
            <person name="Sun F."/>
            <person name="Lim Y.P."/>
            <person name="Lyons E."/>
            <person name="Town C.D."/>
            <person name="Bancroft I."/>
            <person name="Wang X."/>
            <person name="Meng J."/>
            <person name="Ma J."/>
            <person name="Pires J.C."/>
            <person name="King G.J."/>
            <person name="Brunel D."/>
            <person name="Delourme R."/>
            <person name="Renard M."/>
            <person name="Aury J.M."/>
            <person name="Adams K.L."/>
            <person name="Batley J."/>
            <person name="Snowdon R.J."/>
            <person name="Tost J."/>
            <person name="Edwards D."/>
            <person name="Zhou Y."/>
            <person name="Hua W."/>
            <person name="Sharpe A.G."/>
            <person name="Paterson A.H."/>
            <person name="Guan C."/>
            <person name="Wincker P."/>
        </authorList>
    </citation>
    <scope>NUCLEOTIDE SEQUENCE [LARGE SCALE GENOMIC DNA]</scope>
    <source>
        <strain evidence="3">cv. Darmor-bzh</strain>
    </source>
</reference>
<accession>A0A078FTD5</accession>
<gene>
    <name evidence="2" type="primary">BnaC08g04240D</name>
    <name evidence="2" type="ORF">GSBRNA2T00002088001</name>
</gene>
<dbReference type="AlphaFoldDB" id="A0A078FTD5"/>
<dbReference type="STRING" id="3708.A0A078FTD5"/>
<dbReference type="EMBL" id="LK032078">
    <property type="protein sequence ID" value="CDY17810.1"/>
    <property type="molecule type" value="Genomic_DNA"/>
</dbReference>
<organism evidence="2 3">
    <name type="scientific">Brassica napus</name>
    <name type="common">Rape</name>
    <dbReference type="NCBI Taxonomy" id="3708"/>
    <lineage>
        <taxon>Eukaryota</taxon>
        <taxon>Viridiplantae</taxon>
        <taxon>Streptophyta</taxon>
        <taxon>Embryophyta</taxon>
        <taxon>Tracheophyta</taxon>
        <taxon>Spermatophyta</taxon>
        <taxon>Magnoliopsida</taxon>
        <taxon>eudicotyledons</taxon>
        <taxon>Gunneridae</taxon>
        <taxon>Pentapetalae</taxon>
        <taxon>rosids</taxon>
        <taxon>malvids</taxon>
        <taxon>Brassicales</taxon>
        <taxon>Brassicaceae</taxon>
        <taxon>Brassiceae</taxon>
        <taxon>Brassica</taxon>
    </lineage>
</organism>
<evidence type="ECO:0000313" key="3">
    <source>
        <dbReference type="Proteomes" id="UP000028999"/>
    </source>
</evidence>
<feature type="compositionally biased region" description="Polar residues" evidence="1">
    <location>
        <begin position="55"/>
        <end position="64"/>
    </location>
</feature>
<proteinExistence type="predicted"/>
<evidence type="ECO:0000256" key="1">
    <source>
        <dbReference type="SAM" id="MobiDB-lite"/>
    </source>
</evidence>
<dbReference type="PaxDb" id="3708-A0A078FTD5"/>
<dbReference type="Proteomes" id="UP000028999">
    <property type="component" value="Unassembled WGS sequence"/>
</dbReference>
<feature type="region of interest" description="Disordered" evidence="1">
    <location>
        <begin position="50"/>
        <end position="103"/>
    </location>
</feature>
<keyword evidence="3" id="KW-1185">Reference proteome</keyword>
<protein>
    <submittedName>
        <fullName evidence="2">BnaC08g04240D protein</fullName>
    </submittedName>
</protein>
<sequence length="155" mass="17773">MEAKPSEKMTNPKPRDFLNHLETYLAKRDGVDKLLKISRYTTKIILASSLIPHPRNQSPDSPSQILRIKRRSQPQSLPSRQIRTRHQRPQSLAVAGLEPRPRAATDTRLRRRRIVLLGRAVRLAIQIGADRREVVAEDERVGGACGIRWERFVES</sequence>
<evidence type="ECO:0000313" key="2">
    <source>
        <dbReference type="EMBL" id="CDY17810.1"/>
    </source>
</evidence>
<name>A0A078FTD5_BRANA</name>
<dbReference type="Gramene" id="CDY17810">
    <property type="protein sequence ID" value="CDY17810"/>
    <property type="gene ID" value="GSBRNA2T00002088001"/>
</dbReference>